<dbReference type="CDD" id="cd01887">
    <property type="entry name" value="IF2_eIF5B"/>
    <property type="match status" value="1"/>
</dbReference>
<feature type="compositionally biased region" description="Basic and acidic residues" evidence="12">
    <location>
        <begin position="75"/>
        <end position="86"/>
    </location>
</feature>
<evidence type="ECO:0000256" key="8">
    <source>
        <dbReference type="ARBA" id="ARBA00023134"/>
    </source>
</evidence>
<dbReference type="InterPro" id="IPR005225">
    <property type="entry name" value="Small_GTP-bd"/>
</dbReference>
<organism evidence="14 15">
    <name type="scientific">Deferribacter desulfuricans (strain DSM 14783 / JCM 11476 / NBRC 101012 / SSM1)</name>
    <dbReference type="NCBI Taxonomy" id="639282"/>
    <lineage>
        <taxon>Bacteria</taxon>
        <taxon>Pseudomonadati</taxon>
        <taxon>Deferribacterota</taxon>
        <taxon>Deferribacteres</taxon>
        <taxon>Deferribacterales</taxon>
        <taxon>Deferribacteraceae</taxon>
        <taxon>Deferribacter</taxon>
    </lineage>
</organism>
<feature type="compositionally biased region" description="Basic and acidic residues" evidence="12">
    <location>
        <begin position="276"/>
        <end position="288"/>
    </location>
</feature>
<dbReference type="InterPro" id="IPR036925">
    <property type="entry name" value="TIF_IF2_dom3_sf"/>
</dbReference>
<feature type="coiled-coil region" evidence="11">
    <location>
        <begin position="696"/>
        <end position="723"/>
    </location>
</feature>
<dbReference type="InterPro" id="IPR027417">
    <property type="entry name" value="P-loop_NTPase"/>
</dbReference>
<feature type="region of interest" description="Disordered" evidence="12">
    <location>
        <begin position="147"/>
        <end position="297"/>
    </location>
</feature>
<comment type="function">
    <text evidence="9 10">One of the essential components for the initiation of protein synthesis. Protects formylmethionyl-tRNA from spontaneous hydrolysis and promotes its binding to the 30S ribosomal subunits. Also involved in the hydrolysis of GTP during the formation of the 70S ribosomal complex.</text>
</comment>
<keyword evidence="4 9" id="KW-0963">Cytoplasm</keyword>
<dbReference type="InterPro" id="IPR009000">
    <property type="entry name" value="Transl_B-barrel_sf"/>
</dbReference>
<keyword evidence="6 9" id="KW-0547">Nucleotide-binding</keyword>
<keyword evidence="8 9" id="KW-0342">GTP-binding</keyword>
<keyword evidence="15" id="KW-1185">Reference proteome</keyword>
<feature type="region of interest" description="Disordered" evidence="12">
    <location>
        <begin position="335"/>
        <end position="358"/>
    </location>
</feature>
<dbReference type="Pfam" id="PF22042">
    <property type="entry name" value="EF-G_D2"/>
    <property type="match status" value="1"/>
</dbReference>
<evidence type="ECO:0000256" key="6">
    <source>
        <dbReference type="ARBA" id="ARBA00022741"/>
    </source>
</evidence>
<dbReference type="HOGENOM" id="CLU_006301_5_1_0"/>
<dbReference type="InterPro" id="IPR053905">
    <property type="entry name" value="EF-G-like_DII"/>
</dbReference>
<dbReference type="GO" id="GO:0003743">
    <property type="term" value="F:translation initiation factor activity"/>
    <property type="evidence" value="ECO:0007669"/>
    <property type="project" value="UniProtKB-UniRule"/>
</dbReference>
<dbReference type="InterPro" id="IPR023115">
    <property type="entry name" value="TIF_IF2_dom3"/>
</dbReference>
<dbReference type="Proteomes" id="UP000001520">
    <property type="component" value="Chromosome"/>
</dbReference>
<keyword evidence="11" id="KW-0175">Coiled coil</keyword>
<keyword evidence="7 9" id="KW-0648">Protein biosynthesis</keyword>
<dbReference type="FunFam" id="3.40.50.300:FF:000019">
    <property type="entry name" value="Translation initiation factor IF-2"/>
    <property type="match status" value="1"/>
</dbReference>
<dbReference type="AlphaFoldDB" id="D3PEG2"/>
<dbReference type="GO" id="GO:0005525">
    <property type="term" value="F:GTP binding"/>
    <property type="evidence" value="ECO:0007669"/>
    <property type="project" value="UniProtKB-KW"/>
</dbReference>
<dbReference type="GO" id="GO:0005829">
    <property type="term" value="C:cytosol"/>
    <property type="evidence" value="ECO:0007669"/>
    <property type="project" value="TreeGrafter"/>
</dbReference>
<dbReference type="Gene3D" id="3.40.50.10050">
    <property type="entry name" value="Translation initiation factor IF- 2, domain 3"/>
    <property type="match status" value="1"/>
</dbReference>
<keyword evidence="5 9" id="KW-0396">Initiation factor</keyword>
<feature type="domain" description="Tr-type G" evidence="13">
    <location>
        <begin position="439"/>
        <end position="608"/>
    </location>
</feature>
<evidence type="ECO:0000256" key="5">
    <source>
        <dbReference type="ARBA" id="ARBA00022540"/>
    </source>
</evidence>
<name>D3PEG2_DEFDS</name>
<evidence type="ECO:0000259" key="13">
    <source>
        <dbReference type="PROSITE" id="PS51722"/>
    </source>
</evidence>
<dbReference type="FunFam" id="2.40.30.10:FF:000007">
    <property type="entry name" value="Translation initiation factor IF-2"/>
    <property type="match status" value="1"/>
</dbReference>
<dbReference type="PRINTS" id="PR00449">
    <property type="entry name" value="RASTRNSFRMNG"/>
</dbReference>
<dbReference type="SUPFAM" id="SSF50447">
    <property type="entry name" value="Translation proteins"/>
    <property type="match status" value="2"/>
</dbReference>
<dbReference type="STRING" id="639282.DEFDS_1525"/>
<dbReference type="PANTHER" id="PTHR43381">
    <property type="entry name" value="TRANSLATION INITIATION FACTOR IF-2-RELATED"/>
    <property type="match status" value="1"/>
</dbReference>
<feature type="compositionally biased region" description="Basic and acidic residues" evidence="12">
    <location>
        <begin position="335"/>
        <end position="351"/>
    </location>
</feature>
<feature type="binding site" evidence="9">
    <location>
        <begin position="548"/>
        <end position="551"/>
    </location>
    <ligand>
        <name>GTP</name>
        <dbReference type="ChEBI" id="CHEBI:37565"/>
    </ligand>
</feature>
<evidence type="ECO:0000256" key="3">
    <source>
        <dbReference type="ARBA" id="ARBA00020675"/>
    </source>
</evidence>
<dbReference type="FunFam" id="3.40.50.10050:FF:000001">
    <property type="entry name" value="Translation initiation factor IF-2"/>
    <property type="match status" value="1"/>
</dbReference>
<dbReference type="Gene3D" id="3.40.50.300">
    <property type="entry name" value="P-loop containing nucleotide triphosphate hydrolases"/>
    <property type="match status" value="1"/>
</dbReference>
<proteinExistence type="inferred from homology"/>
<evidence type="ECO:0000256" key="2">
    <source>
        <dbReference type="ARBA" id="ARBA00007733"/>
    </source>
</evidence>
<dbReference type="Pfam" id="PF11987">
    <property type="entry name" value="IF-2"/>
    <property type="match status" value="1"/>
</dbReference>
<evidence type="ECO:0000256" key="9">
    <source>
        <dbReference type="HAMAP-Rule" id="MF_00100"/>
    </source>
</evidence>
<dbReference type="Pfam" id="PF03144">
    <property type="entry name" value="GTP_EFTU_D2"/>
    <property type="match status" value="1"/>
</dbReference>
<feature type="region of interest" description="G-domain" evidence="9">
    <location>
        <begin position="442"/>
        <end position="590"/>
    </location>
</feature>
<dbReference type="PANTHER" id="PTHR43381:SF5">
    <property type="entry name" value="TR-TYPE G DOMAIN-CONTAINING PROTEIN"/>
    <property type="match status" value="1"/>
</dbReference>
<dbReference type="Gene3D" id="2.40.30.10">
    <property type="entry name" value="Translation factors"/>
    <property type="match status" value="2"/>
</dbReference>
<dbReference type="RefSeq" id="WP_013008231.1">
    <property type="nucleotide sequence ID" value="NC_013939.1"/>
</dbReference>
<dbReference type="PROSITE" id="PS51722">
    <property type="entry name" value="G_TR_2"/>
    <property type="match status" value="1"/>
</dbReference>
<evidence type="ECO:0000256" key="11">
    <source>
        <dbReference type="SAM" id="Coils"/>
    </source>
</evidence>
<evidence type="ECO:0000256" key="12">
    <source>
        <dbReference type="SAM" id="MobiDB-lite"/>
    </source>
</evidence>
<dbReference type="SUPFAM" id="SSF52156">
    <property type="entry name" value="Initiation factor IF2/eIF5b, domain 3"/>
    <property type="match status" value="1"/>
</dbReference>
<protein>
    <recommendedName>
        <fullName evidence="3 9">Translation initiation factor IF-2</fullName>
    </recommendedName>
</protein>
<dbReference type="NCBIfam" id="TIGR00487">
    <property type="entry name" value="IF-2"/>
    <property type="match status" value="1"/>
</dbReference>
<dbReference type="GO" id="GO:0003924">
    <property type="term" value="F:GTPase activity"/>
    <property type="evidence" value="ECO:0007669"/>
    <property type="project" value="UniProtKB-UniRule"/>
</dbReference>
<sequence length="948" mass="106695">MAKFKVEEIAEKLGITVDEVYSKLKDNGVEEVERLNFLDDKLVTLLGLDPKKLQTEKRQEFLKKALERRKRHPKPKEVVLKEDAGKKEKKRLSKEELLKKKMELEKSLKKVDELRKKKETEKRKEIAEKVDKEVVEKKEAIKPEELKVQAENKVEKAEKVEVEEKSVEVETISKIKEKPTQEDKKDEKLEKVKSEEVKAEKIEKKRSGRPKTDKPRADKPKTQRYSHDKKGEDKKKTDFKGKGKDKDIKRDEEKQELTKELIIDKDKETVKKKRKDKDEIVEVKETKKPKAKKGAKKVKNIQKDILEGFDELELEEEIIKSESVVEEELIEKTDEVTEVKEEKKEKEEKSGPKQPVKPSKIEIGENVAITELARLMGIKANEIVKKLFEMGVMANINQSIDAETAQLLGAEYDIEVVVKVVTEDDLIPKYEDKPEDLKPRPPIVTVMGHVDHGKTSLLDKIRRTKIAEKEAGGITQHIGAYEVDLPQGKLVFLDTPGHEAFTTLRARGAQVTDIVILVVAADDGVMPQTKEAIDHSKAAGVPIVVAINKIDKPNANPEHVKSQLAELGIIPEEWGGSHQFQEVSAKTGQGIDELLERVLLEAEMLELKANPKRPAECVVIEAKLDKHRGAVATVIVQNGTLKKGDVFVVGAQYGKVRSMFNFIGRTVKEAGPSIPVELMGFSEVPEAGEKLIVLPNEKLAKQIADMRKEKKREKEMLEKSKVSLTDIFSKIQEGELQELNIIIKADVQGSVEALKSSLLKLSNPEVKVQVIHDGVGAISESDVLLAAASNAIIIGFNVRPDAKAKAAAEREKVEIHLYSVIYDAIEDVKKAIEGMLTPETKENIVGKVEIRKVFNISKVGRVAGCYVLEGKVTRNSNVRVLRDNVVVYDGKIGTLKRFQDDVKEVVAGYECGLTIDRYNDIKEGDILEVYELVEEKRTLDDVNSGDEK</sequence>
<dbReference type="Pfam" id="PF00009">
    <property type="entry name" value="GTP_EFTU"/>
    <property type="match status" value="1"/>
</dbReference>
<dbReference type="CDD" id="cd03692">
    <property type="entry name" value="mtIF2_IVc"/>
    <property type="match status" value="1"/>
</dbReference>
<dbReference type="InterPro" id="IPR015760">
    <property type="entry name" value="TIF_IF2"/>
</dbReference>
<dbReference type="NCBIfam" id="TIGR00231">
    <property type="entry name" value="small_GTP"/>
    <property type="match status" value="1"/>
</dbReference>
<feature type="compositionally biased region" description="Basic and acidic residues" evidence="12">
    <location>
        <begin position="147"/>
        <end position="269"/>
    </location>
</feature>
<comment type="subcellular location">
    <subcellularLocation>
        <location evidence="1 9">Cytoplasm</location>
    </subcellularLocation>
</comment>
<gene>
    <name evidence="9 14" type="primary">infB</name>
    <name evidence="14" type="ordered locus">DEFDS_1525</name>
</gene>
<dbReference type="SUPFAM" id="SSF52540">
    <property type="entry name" value="P-loop containing nucleoside triphosphate hydrolases"/>
    <property type="match status" value="1"/>
</dbReference>
<reference evidence="14 15" key="1">
    <citation type="journal article" date="2010" name="DNA Res.">
        <title>Bacterial lifestyle in a deep-sea hydrothermal vent chimney revealed by the genome sequence of the thermophilic bacterium Deferribacter desulfuricans SSM1.</title>
        <authorList>
            <person name="Takaki Y."/>
            <person name="Shimamura S."/>
            <person name="Nakagawa S."/>
            <person name="Fukuhara Y."/>
            <person name="Horikawa H."/>
            <person name="Ankai A."/>
            <person name="Harada T."/>
            <person name="Hosoyama A."/>
            <person name="Oguchi A."/>
            <person name="Fukui S."/>
            <person name="Fujita N."/>
            <person name="Takami H."/>
            <person name="Takai K."/>
        </authorList>
    </citation>
    <scope>NUCLEOTIDE SEQUENCE [LARGE SCALE GENOMIC DNA]</scope>
    <source>
        <strain evidence="15">DSM 14783 / JCM 11476 / NBRC 101012 / SSM1</strain>
    </source>
</reference>
<feature type="binding site" evidence="9">
    <location>
        <begin position="494"/>
        <end position="498"/>
    </location>
    <ligand>
        <name>GTP</name>
        <dbReference type="ChEBI" id="CHEBI:37565"/>
    </ligand>
</feature>
<dbReference type="InterPro" id="IPR044145">
    <property type="entry name" value="IF2_II"/>
</dbReference>
<dbReference type="eggNOG" id="COG0532">
    <property type="taxonomic scope" value="Bacteria"/>
</dbReference>
<dbReference type="CDD" id="cd03702">
    <property type="entry name" value="IF2_mtIF2_II"/>
    <property type="match status" value="1"/>
</dbReference>
<dbReference type="Pfam" id="PF04760">
    <property type="entry name" value="IF2_N"/>
    <property type="match status" value="1"/>
</dbReference>
<accession>D3PEG2</accession>
<feature type="binding site" evidence="9">
    <location>
        <begin position="448"/>
        <end position="455"/>
    </location>
    <ligand>
        <name>GTP</name>
        <dbReference type="ChEBI" id="CHEBI:37565"/>
    </ligand>
</feature>
<evidence type="ECO:0000256" key="10">
    <source>
        <dbReference type="RuleBase" id="RU000644"/>
    </source>
</evidence>
<evidence type="ECO:0000256" key="1">
    <source>
        <dbReference type="ARBA" id="ARBA00004496"/>
    </source>
</evidence>
<dbReference type="InterPro" id="IPR000795">
    <property type="entry name" value="T_Tr_GTP-bd_dom"/>
</dbReference>
<comment type="similarity">
    <text evidence="2 9 10">Belongs to the TRAFAC class translation factor GTPase superfamily. Classic translation factor GTPase family. IF-2 subfamily.</text>
</comment>
<dbReference type="InterPro" id="IPR004161">
    <property type="entry name" value="EFTu-like_2"/>
</dbReference>
<dbReference type="InterPro" id="IPR006847">
    <property type="entry name" value="IF2_N"/>
</dbReference>
<dbReference type="InterPro" id="IPR000178">
    <property type="entry name" value="TF_IF2_bacterial-like"/>
</dbReference>
<evidence type="ECO:0000313" key="15">
    <source>
        <dbReference type="Proteomes" id="UP000001520"/>
    </source>
</evidence>
<dbReference type="OrthoDB" id="9811804at2"/>
<dbReference type="KEGG" id="ddf:DEFDS_1525"/>
<dbReference type="HAMAP" id="MF_00100_B">
    <property type="entry name" value="IF_2_B"/>
    <property type="match status" value="1"/>
</dbReference>
<evidence type="ECO:0000313" key="14">
    <source>
        <dbReference type="EMBL" id="BAI80985.1"/>
    </source>
</evidence>
<dbReference type="FunFam" id="2.40.30.10:FF:000008">
    <property type="entry name" value="Translation initiation factor IF-2"/>
    <property type="match status" value="1"/>
</dbReference>
<evidence type="ECO:0000256" key="4">
    <source>
        <dbReference type="ARBA" id="ARBA00022490"/>
    </source>
</evidence>
<feature type="region of interest" description="Disordered" evidence="12">
    <location>
        <begin position="67"/>
        <end position="92"/>
    </location>
</feature>
<dbReference type="EMBL" id="AP011529">
    <property type="protein sequence ID" value="BAI80985.1"/>
    <property type="molecule type" value="Genomic_DNA"/>
</dbReference>
<evidence type="ECO:0000256" key="7">
    <source>
        <dbReference type="ARBA" id="ARBA00022917"/>
    </source>
</evidence>